<dbReference type="Gene3D" id="3.40.190.10">
    <property type="entry name" value="Periplasmic binding protein-like II"/>
    <property type="match status" value="2"/>
</dbReference>
<dbReference type="STRING" id="89065.SAMN05216605_101176"/>
<dbReference type="PANTHER" id="PTHR30632">
    <property type="entry name" value="MOLYBDATE-BINDING PERIPLASMIC PROTEIN"/>
    <property type="match status" value="1"/>
</dbReference>
<reference evidence="3" key="1">
    <citation type="submission" date="2016-10" db="EMBL/GenBank/DDBJ databases">
        <authorList>
            <person name="Varghese N."/>
            <person name="Submissions S."/>
        </authorList>
    </citation>
    <scope>NUCLEOTIDE SEQUENCE [LARGE SCALE GENOMIC DNA]</scope>
    <source>
        <strain evidence="3">ATCC 700689</strain>
    </source>
</reference>
<protein>
    <submittedName>
        <fullName evidence="2">Molybdate transport system substrate-binding protein</fullName>
    </submittedName>
</protein>
<feature type="signal peptide" evidence="1">
    <location>
        <begin position="1"/>
        <end position="22"/>
    </location>
</feature>
<evidence type="ECO:0000313" key="3">
    <source>
        <dbReference type="Proteomes" id="UP000182894"/>
    </source>
</evidence>
<dbReference type="Pfam" id="PF13531">
    <property type="entry name" value="SBP_bac_11"/>
    <property type="match status" value="1"/>
</dbReference>
<sequence>MHPCFRPVLLTCLLLCNGLSHAADKPAEGPVTLRLLCSSGFIGAAQAIAPDYEKGRAIHLDIIKAPPAGVTLADTFEPAPSPGAFDLVLTDRVSMDRLVAQRRVDPATRVDLGQSLIAMAVRDGAQKPRIDTVDALREALMNAESVAYANSPTGMYLSHWLFPRMELDQNFVLKSRAISTEPVGNAVARGDVQLGFQQLSELKAAPGIDIVGLIPDNVQQMVLYSGAVMKGSPHPMEAKTLLDYMTSSQGRAVIQESGLQPF</sequence>
<gene>
    <name evidence="2" type="ORF">SAMN05216605_101176</name>
</gene>
<keyword evidence="1" id="KW-0732">Signal</keyword>
<dbReference type="GO" id="GO:0015689">
    <property type="term" value="P:molybdate ion transport"/>
    <property type="evidence" value="ECO:0007669"/>
    <property type="project" value="TreeGrafter"/>
</dbReference>
<dbReference type="EMBL" id="FNCO01000001">
    <property type="protein sequence ID" value="SDG11248.1"/>
    <property type="molecule type" value="Genomic_DNA"/>
</dbReference>
<name>A0A1G7RKH8_9PSED</name>
<dbReference type="OrthoDB" id="8216219at2"/>
<dbReference type="GO" id="GO:0030973">
    <property type="term" value="F:molybdate ion binding"/>
    <property type="evidence" value="ECO:0007669"/>
    <property type="project" value="TreeGrafter"/>
</dbReference>
<dbReference type="InterPro" id="IPR050682">
    <property type="entry name" value="ModA/WtpA"/>
</dbReference>
<evidence type="ECO:0000256" key="1">
    <source>
        <dbReference type="SAM" id="SignalP"/>
    </source>
</evidence>
<keyword evidence="3" id="KW-1185">Reference proteome</keyword>
<feature type="chain" id="PRO_5010161569" evidence="1">
    <location>
        <begin position="23"/>
        <end position="262"/>
    </location>
</feature>
<accession>A0A1G7RKH8</accession>
<proteinExistence type="predicted"/>
<dbReference type="RefSeq" id="WP_074749519.1">
    <property type="nucleotide sequence ID" value="NZ_FNCO01000001.1"/>
</dbReference>
<dbReference type="Proteomes" id="UP000182894">
    <property type="component" value="Unassembled WGS sequence"/>
</dbReference>
<evidence type="ECO:0000313" key="2">
    <source>
        <dbReference type="EMBL" id="SDG11248.1"/>
    </source>
</evidence>
<organism evidence="2 3">
    <name type="scientific">Pseudomonas abietaniphila</name>
    <dbReference type="NCBI Taxonomy" id="89065"/>
    <lineage>
        <taxon>Bacteria</taxon>
        <taxon>Pseudomonadati</taxon>
        <taxon>Pseudomonadota</taxon>
        <taxon>Gammaproteobacteria</taxon>
        <taxon>Pseudomonadales</taxon>
        <taxon>Pseudomonadaceae</taxon>
        <taxon>Pseudomonas</taxon>
    </lineage>
</organism>
<dbReference type="AlphaFoldDB" id="A0A1G7RKH8"/>
<dbReference type="PANTHER" id="PTHR30632:SF11">
    <property type="entry name" value="BLR4797 PROTEIN"/>
    <property type="match status" value="1"/>
</dbReference>
<dbReference type="SUPFAM" id="SSF53850">
    <property type="entry name" value="Periplasmic binding protein-like II"/>
    <property type="match status" value="1"/>
</dbReference>